<evidence type="ECO:0000313" key="1">
    <source>
        <dbReference type="Proteomes" id="UP000887562"/>
    </source>
</evidence>
<dbReference type="WBParaSite" id="maker-E.canG7_contigs_7998-snap-gene-0.8-mRNA-1">
    <property type="protein sequence ID" value="maker-E.canG7_contigs_7998-snap-gene-0.8-mRNA-1"/>
    <property type="gene ID" value="EcG7_07277"/>
</dbReference>
<name>A0A915EVW4_9CEST</name>
<dbReference type="Proteomes" id="UP000887562">
    <property type="component" value="Unplaced"/>
</dbReference>
<dbReference type="InterPro" id="IPR036915">
    <property type="entry name" value="Cyclin-like_sf"/>
</dbReference>
<keyword evidence="1" id="KW-1185">Reference proteome</keyword>
<protein>
    <submittedName>
        <fullName evidence="2">Cyclin N-terminal domain-containing protein</fullName>
    </submittedName>
</protein>
<sequence length="478" mass="51529">GACTTAPDALKSVSEVEEKVVARSVASTVPQLSTALTNAGWLGARKSPQPVSIMSAAKLSGRVTSCAAHSTKSLTNGVASYLKCHETPCSKGESSSTVVGAAPSDSLKSLGTAKSAARLKGTRIRPCNKKSCASLGSGNARSWRRQSPPVSALLPSVLRMAASSVKWTGEGQTVAGLSMAQGNPRAACISRETEACKPAVFASSSCSFSSACKVKGVHLEGGSGDVVASDAMMCPMCSFSSCDREAIMQHKIGKFCTYNVCNYIFSFCNKLKTPDSVPFIAFVLYDRFLCFELQSIFRSCHNIDTAQVKRILLRKKKDIILHLYSVIQLTTKSVDRRKILKASALQKIFKKLLMEVDIEHIINSEAYVLGSLQDGLHCFDLLTSVEFFTCLNDRFATKVNLENVVDVLYVISANLSKLRSEIHLVFRKNIQPHICLRILTASAIVCAALKSSQLALAYSRTCSSLLTCSVDELLAVVH</sequence>
<proteinExistence type="predicted"/>
<dbReference type="SUPFAM" id="SSF47954">
    <property type="entry name" value="Cyclin-like"/>
    <property type="match status" value="1"/>
</dbReference>
<reference evidence="2" key="1">
    <citation type="submission" date="2022-11" db="UniProtKB">
        <authorList>
            <consortium name="WormBaseParasite"/>
        </authorList>
    </citation>
    <scope>IDENTIFICATION</scope>
</reference>
<evidence type="ECO:0000313" key="2">
    <source>
        <dbReference type="WBParaSite" id="maker-E.canG7_contigs_7998-snap-gene-0.8-mRNA-1"/>
    </source>
</evidence>
<dbReference type="AlphaFoldDB" id="A0A915EVW4"/>
<organism evidence="1 2">
    <name type="scientific">Echinococcus canadensis</name>
    <dbReference type="NCBI Taxonomy" id="519352"/>
    <lineage>
        <taxon>Eukaryota</taxon>
        <taxon>Metazoa</taxon>
        <taxon>Spiralia</taxon>
        <taxon>Lophotrochozoa</taxon>
        <taxon>Platyhelminthes</taxon>
        <taxon>Cestoda</taxon>
        <taxon>Eucestoda</taxon>
        <taxon>Cyclophyllidea</taxon>
        <taxon>Taeniidae</taxon>
        <taxon>Echinococcus</taxon>
        <taxon>Echinococcus canadensis group</taxon>
    </lineage>
</organism>
<accession>A0A915EVW4</accession>